<dbReference type="NCBIfam" id="NF047719">
    <property type="entry name" value="SCO6745_fam_HTH"/>
    <property type="match status" value="1"/>
</dbReference>
<evidence type="ECO:0000313" key="1">
    <source>
        <dbReference type="EMBL" id="MFD1370593.1"/>
    </source>
</evidence>
<dbReference type="Pfam" id="PF21863">
    <property type="entry name" value="HTH_67"/>
    <property type="match status" value="1"/>
</dbReference>
<reference evidence="2" key="1">
    <citation type="journal article" date="2019" name="Int. J. Syst. Evol. Microbiol.">
        <title>The Global Catalogue of Microorganisms (GCM) 10K type strain sequencing project: providing services to taxonomists for standard genome sequencing and annotation.</title>
        <authorList>
            <consortium name="The Broad Institute Genomics Platform"/>
            <consortium name="The Broad Institute Genome Sequencing Center for Infectious Disease"/>
            <person name="Wu L."/>
            <person name="Ma J."/>
        </authorList>
    </citation>
    <scope>NUCLEOTIDE SEQUENCE [LARGE SCALE GENOMIC DNA]</scope>
    <source>
        <strain evidence="2">CCM 7526</strain>
    </source>
</reference>
<evidence type="ECO:0000313" key="2">
    <source>
        <dbReference type="Proteomes" id="UP001597183"/>
    </source>
</evidence>
<comment type="caution">
    <text evidence="1">The sequence shown here is derived from an EMBL/GenBank/DDBJ whole genome shotgun (WGS) entry which is preliminary data.</text>
</comment>
<evidence type="ECO:0008006" key="3">
    <source>
        <dbReference type="Google" id="ProtNLM"/>
    </source>
</evidence>
<organism evidence="1 2">
    <name type="scientific">Actinoplanes sichuanensis</name>
    <dbReference type="NCBI Taxonomy" id="512349"/>
    <lineage>
        <taxon>Bacteria</taxon>
        <taxon>Bacillati</taxon>
        <taxon>Actinomycetota</taxon>
        <taxon>Actinomycetes</taxon>
        <taxon>Micromonosporales</taxon>
        <taxon>Micromonosporaceae</taxon>
        <taxon>Actinoplanes</taxon>
    </lineage>
</organism>
<accession>A0ABW4AK15</accession>
<dbReference type="InterPro" id="IPR054058">
    <property type="entry name" value="HTH_67"/>
</dbReference>
<keyword evidence="2" id="KW-1185">Reference proteome</keyword>
<dbReference type="RefSeq" id="WP_317793639.1">
    <property type="nucleotide sequence ID" value="NZ_AP028461.1"/>
</dbReference>
<proteinExistence type="predicted"/>
<gene>
    <name evidence="1" type="ORF">ACFQ5G_35100</name>
</gene>
<sequence>MSGSVDVPWLESSVLDPELVRRTWRSAEALHGLIYFAPEAHQRYAALGLDPRSGYFASRSAAMGPVGPGAVAAAFFNFNPELVARALPAAWEHATPAAVLAARLDAADAALSRVLGDMIGSGAMREAADLARRAAESVADRPQGRVLFAAHAGLPWPESPHLVLWHAQTLLREFRGDGHVAALLLTGLTGLEALILHVASGEVPRRFVQRSRGWSDEHWDAATADLRGRGLIDGDEPALTDVGRAQRAWIEAATDRLAAPAYEVLGVDGCTRFVESVRPMTRAVMESGSLNVNNAVSQR</sequence>
<protein>
    <recommendedName>
        <fullName evidence="3">SalK</fullName>
    </recommendedName>
</protein>
<name>A0ABW4AK15_9ACTN</name>
<dbReference type="Proteomes" id="UP001597183">
    <property type="component" value="Unassembled WGS sequence"/>
</dbReference>
<dbReference type="EMBL" id="JBHTMK010000044">
    <property type="protein sequence ID" value="MFD1370593.1"/>
    <property type="molecule type" value="Genomic_DNA"/>
</dbReference>